<evidence type="ECO:0000256" key="10">
    <source>
        <dbReference type="HAMAP-Rule" id="MF_00121"/>
    </source>
</evidence>
<keyword evidence="5 10" id="KW-0067">ATP-binding</keyword>
<comment type="function">
    <text evidence="7 10">Allows the formation of correctly charged Asn-tRNA(Asn) or Gln-tRNA(Gln) through the transamidation of misacylated Asp-tRNA(Asn) or Glu-tRNA(Gln) in organisms which lack either or both of asparaginyl-tRNA or glutaminyl-tRNA synthetases. The reaction takes place in the presence of glutamine and ATP through an activated phospho-Asp-tRNA(Asn) or phospho-Glu-tRNA(Gln).</text>
</comment>
<evidence type="ECO:0000256" key="4">
    <source>
        <dbReference type="ARBA" id="ARBA00022741"/>
    </source>
</evidence>
<dbReference type="EC" id="6.3.5.-" evidence="10"/>
<dbReference type="FunFam" id="1.10.10.410:FF:000001">
    <property type="entry name" value="Aspartyl/glutamyl-tRNA(Asn/Gln) amidotransferase subunit B"/>
    <property type="match status" value="1"/>
</dbReference>
<evidence type="ECO:0000256" key="2">
    <source>
        <dbReference type="ARBA" id="ARBA00011123"/>
    </source>
</evidence>
<dbReference type="InterPro" id="IPR017959">
    <property type="entry name" value="Asn/Gln-tRNA_amidoTrfase_suB/E"/>
</dbReference>
<dbReference type="GO" id="GO:0050567">
    <property type="term" value="F:glutaminyl-tRNA synthase (glutamine-hydrolyzing) activity"/>
    <property type="evidence" value="ECO:0007669"/>
    <property type="project" value="UniProtKB-UniRule"/>
</dbReference>
<gene>
    <name evidence="10" type="primary">gatB</name>
    <name evidence="12" type="ORF">SAMN02746064_02084</name>
</gene>
<dbReference type="NCBIfam" id="NF004012">
    <property type="entry name" value="PRK05477.1-2"/>
    <property type="match status" value="1"/>
</dbReference>
<dbReference type="AlphaFoldDB" id="A0A1M4ZM00"/>
<evidence type="ECO:0000256" key="6">
    <source>
        <dbReference type="ARBA" id="ARBA00022917"/>
    </source>
</evidence>
<reference evidence="12 13" key="1">
    <citation type="submission" date="2016-11" db="EMBL/GenBank/DDBJ databases">
        <authorList>
            <person name="Jaros S."/>
            <person name="Januszkiewicz K."/>
            <person name="Wedrychowicz H."/>
        </authorList>
    </citation>
    <scope>NUCLEOTIDE SEQUENCE [LARGE SCALE GENOMIC DNA]</scope>
    <source>
        <strain evidence="12 13">DSM 14828</strain>
    </source>
</reference>
<protein>
    <recommendedName>
        <fullName evidence="10">Aspartyl/glutamyl-tRNA(Asn/Gln) amidotransferase subunit B</fullName>
        <shortName evidence="10">Asp/Glu-ADT subunit B</shortName>
        <ecNumber evidence="10">6.3.5.-</ecNumber>
    </recommendedName>
</protein>
<keyword evidence="12" id="KW-0808">Transferase</keyword>
<evidence type="ECO:0000256" key="9">
    <source>
        <dbReference type="ARBA" id="ARBA00047913"/>
    </source>
</evidence>
<dbReference type="Proteomes" id="UP000184251">
    <property type="component" value="Unassembled WGS sequence"/>
</dbReference>
<comment type="subunit">
    <text evidence="2 10">Heterotrimer of A, B and C subunits.</text>
</comment>
<sequence length="476" mass="53665">MDYEIVIGLEIHSELDTKTKIFCGCSTVFGAEENTQTCPVCLGLPGVLPVLNKKVVEYAVKAGIATGCKIAGYSKMDRKNYFYPDLPKAYQISQFDLPICEDGSIDIDLGEYKKTIGITRIHIEEDAGKLIHDAGSGTLADNNRCGVPLIEIVTEPDMRSAQEARVFAEKIKSILEYTEVSDCKMQEGSLRFDVNLSVMKKGAKEFGTRTEMKNLNSFRALERAVEYESKRQIFELERGNRIIQETRKWDDDKAESFSLRSKEEAHDYRYFPDPDLVPVVLTEEYIDNIRRHLPKLPWLRKAEYMERWQLSEYDANVLTTSKDVANFFEKTVEVCDDAKSAANWLMGDISAAMNEKNIGIKEIGFAPENLGELINLINKNTISGSIAKKVLKEMFETGKEPMKIVEEKNLGQMNDASELKNMVLEVMKANPQSVEDLKGGKEKAIGFLVGQIMKQTKGKANPGMVNQLIKESLDQF</sequence>
<dbReference type="EMBL" id="FQTU01000018">
    <property type="protein sequence ID" value="SHF18975.1"/>
    <property type="molecule type" value="Genomic_DNA"/>
</dbReference>
<dbReference type="InterPro" id="IPR018027">
    <property type="entry name" value="Asn/Gln_amidotransferase"/>
</dbReference>
<dbReference type="Gene3D" id="1.10.150.380">
    <property type="entry name" value="GatB domain, N-terminal subdomain"/>
    <property type="match status" value="1"/>
</dbReference>
<keyword evidence="4 10" id="KW-0547">Nucleotide-binding</keyword>
<dbReference type="GO" id="GO:0050566">
    <property type="term" value="F:asparaginyl-tRNA synthase (glutamine-hydrolyzing) activity"/>
    <property type="evidence" value="ECO:0007669"/>
    <property type="project" value="RHEA"/>
</dbReference>
<dbReference type="HAMAP" id="MF_00121">
    <property type="entry name" value="GatB"/>
    <property type="match status" value="1"/>
</dbReference>
<evidence type="ECO:0000259" key="11">
    <source>
        <dbReference type="SMART" id="SM00845"/>
    </source>
</evidence>
<dbReference type="GO" id="GO:0070681">
    <property type="term" value="P:glutaminyl-tRNAGln biosynthesis via transamidation"/>
    <property type="evidence" value="ECO:0007669"/>
    <property type="project" value="TreeGrafter"/>
</dbReference>
<dbReference type="GO" id="GO:0005524">
    <property type="term" value="F:ATP binding"/>
    <property type="evidence" value="ECO:0007669"/>
    <property type="project" value="UniProtKB-KW"/>
</dbReference>
<evidence type="ECO:0000256" key="1">
    <source>
        <dbReference type="ARBA" id="ARBA00005306"/>
    </source>
</evidence>
<keyword evidence="13" id="KW-1185">Reference proteome</keyword>
<dbReference type="InterPro" id="IPR004413">
    <property type="entry name" value="GatB"/>
</dbReference>
<dbReference type="SUPFAM" id="SSF89095">
    <property type="entry name" value="GatB/YqeY motif"/>
    <property type="match status" value="1"/>
</dbReference>
<dbReference type="PANTHER" id="PTHR11659:SF0">
    <property type="entry name" value="GLUTAMYL-TRNA(GLN) AMIDOTRANSFERASE SUBUNIT B, MITOCHONDRIAL"/>
    <property type="match status" value="1"/>
</dbReference>
<keyword evidence="6 10" id="KW-0648">Protein biosynthesis</keyword>
<comment type="catalytic activity">
    <reaction evidence="8 10">
        <text>L-aspartyl-tRNA(Asn) + L-glutamine + ATP + H2O = L-asparaginyl-tRNA(Asn) + L-glutamate + ADP + phosphate + 2 H(+)</text>
        <dbReference type="Rhea" id="RHEA:14513"/>
        <dbReference type="Rhea" id="RHEA-COMP:9674"/>
        <dbReference type="Rhea" id="RHEA-COMP:9677"/>
        <dbReference type="ChEBI" id="CHEBI:15377"/>
        <dbReference type="ChEBI" id="CHEBI:15378"/>
        <dbReference type="ChEBI" id="CHEBI:29985"/>
        <dbReference type="ChEBI" id="CHEBI:30616"/>
        <dbReference type="ChEBI" id="CHEBI:43474"/>
        <dbReference type="ChEBI" id="CHEBI:58359"/>
        <dbReference type="ChEBI" id="CHEBI:78515"/>
        <dbReference type="ChEBI" id="CHEBI:78516"/>
        <dbReference type="ChEBI" id="CHEBI:456216"/>
    </reaction>
</comment>
<dbReference type="Pfam" id="PF02637">
    <property type="entry name" value="GatB_Yqey"/>
    <property type="match status" value="1"/>
</dbReference>
<evidence type="ECO:0000256" key="8">
    <source>
        <dbReference type="ARBA" id="ARBA00047380"/>
    </source>
</evidence>
<dbReference type="PANTHER" id="PTHR11659">
    <property type="entry name" value="GLUTAMYL-TRNA GLN AMIDOTRANSFERASE SUBUNIT B MITOCHONDRIAL AND PROKARYOTIC PET112-RELATED"/>
    <property type="match status" value="1"/>
</dbReference>
<dbReference type="InterPro" id="IPR042114">
    <property type="entry name" value="GatB_C_1"/>
</dbReference>
<evidence type="ECO:0000256" key="5">
    <source>
        <dbReference type="ARBA" id="ARBA00022840"/>
    </source>
</evidence>
<dbReference type="OrthoDB" id="9804078at2"/>
<proteinExistence type="inferred from homology"/>
<feature type="domain" description="Asn/Gln amidotransferase" evidence="11">
    <location>
        <begin position="326"/>
        <end position="473"/>
    </location>
</feature>
<dbReference type="SUPFAM" id="SSF55931">
    <property type="entry name" value="Glutamine synthetase/guanido kinase"/>
    <property type="match status" value="1"/>
</dbReference>
<dbReference type="GO" id="GO:0016740">
    <property type="term" value="F:transferase activity"/>
    <property type="evidence" value="ECO:0007669"/>
    <property type="project" value="UniProtKB-KW"/>
</dbReference>
<dbReference type="Gene3D" id="1.10.10.410">
    <property type="match status" value="1"/>
</dbReference>
<evidence type="ECO:0000313" key="12">
    <source>
        <dbReference type="EMBL" id="SHF18975.1"/>
    </source>
</evidence>
<dbReference type="FunFam" id="1.10.150.380:FF:000001">
    <property type="entry name" value="Aspartyl/glutamyl-tRNA(Asn/Gln) amidotransferase subunit B"/>
    <property type="match status" value="1"/>
</dbReference>
<dbReference type="InterPro" id="IPR006075">
    <property type="entry name" value="Asn/Gln-tRNA_Trfase_suB/E_cat"/>
</dbReference>
<comment type="catalytic activity">
    <reaction evidence="9 10">
        <text>L-glutamyl-tRNA(Gln) + L-glutamine + ATP + H2O = L-glutaminyl-tRNA(Gln) + L-glutamate + ADP + phosphate + H(+)</text>
        <dbReference type="Rhea" id="RHEA:17521"/>
        <dbReference type="Rhea" id="RHEA-COMP:9681"/>
        <dbReference type="Rhea" id="RHEA-COMP:9684"/>
        <dbReference type="ChEBI" id="CHEBI:15377"/>
        <dbReference type="ChEBI" id="CHEBI:15378"/>
        <dbReference type="ChEBI" id="CHEBI:29985"/>
        <dbReference type="ChEBI" id="CHEBI:30616"/>
        <dbReference type="ChEBI" id="CHEBI:43474"/>
        <dbReference type="ChEBI" id="CHEBI:58359"/>
        <dbReference type="ChEBI" id="CHEBI:78520"/>
        <dbReference type="ChEBI" id="CHEBI:78521"/>
        <dbReference type="ChEBI" id="CHEBI:456216"/>
    </reaction>
</comment>
<evidence type="ECO:0000313" key="13">
    <source>
        <dbReference type="Proteomes" id="UP000184251"/>
    </source>
</evidence>
<dbReference type="InterPro" id="IPR003789">
    <property type="entry name" value="Asn/Gln_tRNA_amidoTrase-B-like"/>
</dbReference>
<evidence type="ECO:0000256" key="7">
    <source>
        <dbReference type="ARBA" id="ARBA00024799"/>
    </source>
</evidence>
<dbReference type="SMART" id="SM00845">
    <property type="entry name" value="GatB_Yqey"/>
    <property type="match status" value="1"/>
</dbReference>
<evidence type="ECO:0000256" key="3">
    <source>
        <dbReference type="ARBA" id="ARBA00022598"/>
    </source>
</evidence>
<keyword evidence="3 10" id="KW-0436">Ligase</keyword>
<comment type="similarity">
    <text evidence="1 10">Belongs to the GatB/GatE family. GatB subfamily.</text>
</comment>
<dbReference type="Pfam" id="PF02934">
    <property type="entry name" value="GatB_N"/>
    <property type="match status" value="1"/>
</dbReference>
<dbReference type="NCBIfam" id="TIGR00133">
    <property type="entry name" value="gatB"/>
    <property type="match status" value="1"/>
</dbReference>
<name>A0A1M4ZM00_9FIRM</name>
<dbReference type="InterPro" id="IPR014746">
    <property type="entry name" value="Gln_synth/guanido_kin_cat_dom"/>
</dbReference>
<dbReference type="RefSeq" id="WP_073271791.1">
    <property type="nucleotide sequence ID" value="NZ_FQTU01000018.1"/>
</dbReference>
<accession>A0A1M4ZM00</accession>
<dbReference type="STRING" id="1120975.SAMN02746064_02084"/>
<organism evidence="12 13">
    <name type="scientific">Alkalibacter saccharofermentans DSM 14828</name>
    <dbReference type="NCBI Taxonomy" id="1120975"/>
    <lineage>
        <taxon>Bacteria</taxon>
        <taxon>Bacillati</taxon>
        <taxon>Bacillota</taxon>
        <taxon>Clostridia</taxon>
        <taxon>Eubacteriales</taxon>
        <taxon>Eubacteriaceae</taxon>
        <taxon>Alkalibacter</taxon>
    </lineage>
</organism>
<dbReference type="InterPro" id="IPR023168">
    <property type="entry name" value="GatB_Yqey_C_2"/>
</dbReference>
<dbReference type="NCBIfam" id="NF004014">
    <property type="entry name" value="PRK05477.1-4"/>
    <property type="match status" value="1"/>
</dbReference>
<dbReference type="GO" id="GO:0006412">
    <property type="term" value="P:translation"/>
    <property type="evidence" value="ECO:0007669"/>
    <property type="project" value="UniProtKB-UniRule"/>
</dbReference>